<keyword evidence="3" id="KW-0479">Metal-binding</keyword>
<evidence type="ECO:0000256" key="1">
    <source>
        <dbReference type="ARBA" id="ARBA00001947"/>
    </source>
</evidence>
<evidence type="ECO:0000256" key="3">
    <source>
        <dbReference type="ARBA" id="ARBA00022723"/>
    </source>
</evidence>
<dbReference type="InterPro" id="IPR055438">
    <property type="entry name" value="AstE_AspA_cat"/>
</dbReference>
<keyword evidence="4" id="KW-0378">Hydrolase</keyword>
<accession>A0ABD3QNX3</accession>
<dbReference type="PROSITE" id="PS52035">
    <property type="entry name" value="PEPTIDASE_M14"/>
    <property type="match status" value="1"/>
</dbReference>
<proteinExistence type="inferred from homology"/>
<dbReference type="GO" id="GO:0016787">
    <property type="term" value="F:hydrolase activity"/>
    <property type="evidence" value="ECO:0007669"/>
    <property type="project" value="UniProtKB-KW"/>
</dbReference>
<dbReference type="Gene3D" id="3.40.630.10">
    <property type="entry name" value="Zn peptidases"/>
    <property type="match status" value="1"/>
</dbReference>
<evidence type="ECO:0000256" key="5">
    <source>
        <dbReference type="ARBA" id="ARBA00022833"/>
    </source>
</evidence>
<evidence type="ECO:0000313" key="9">
    <source>
        <dbReference type="Proteomes" id="UP001516023"/>
    </source>
</evidence>
<comment type="similarity">
    <text evidence="2 6">Belongs to the peptidase M14 family.</text>
</comment>
<keyword evidence="9" id="KW-1185">Reference proteome</keyword>
<dbReference type="EMBL" id="JABMIG020000022">
    <property type="protein sequence ID" value="KAL3802075.1"/>
    <property type="molecule type" value="Genomic_DNA"/>
</dbReference>
<dbReference type="Pfam" id="PF24827">
    <property type="entry name" value="AstE_AspA_cat"/>
    <property type="match status" value="1"/>
</dbReference>
<name>A0ABD3QNX3_9STRA</name>
<sequence>MGKVPLAYPIGTPGIPWGAPDRQTWRDTRKIHRSYDADVVIPLKEFSAQSDCFELVKYGSLAITDDDVGHGVGRDLPLYAVIPQELSHNKPYVLITGGTHGYETSGVMGALSFLASRASQYLPYVNVVVVPCVCPWGYERIERWVASALDPNRSFRRTKEDEADWRTEEATMLMDFLDRLGSKDNHGAIEWLCHVDLHETTQSDCTEFRPAKAARDGLKDYDDHVPDGFYLVGDVVGNHLEWYNAILKRVEKITHIAEMEEDNTLSGYPAASRGLILVPTKELGLCAGGAVDAKYLMTTEVYPDSERTCPKDCVLAQVEAVCAALDLTLDYRINSSS</sequence>
<keyword evidence="5" id="KW-0862">Zinc</keyword>
<feature type="domain" description="Peptidase M14" evidence="7">
    <location>
        <begin position="31"/>
        <end position="337"/>
    </location>
</feature>
<evidence type="ECO:0000259" key="7">
    <source>
        <dbReference type="PROSITE" id="PS52035"/>
    </source>
</evidence>
<evidence type="ECO:0000256" key="4">
    <source>
        <dbReference type="ARBA" id="ARBA00022801"/>
    </source>
</evidence>
<dbReference type="Proteomes" id="UP001516023">
    <property type="component" value="Unassembled WGS sequence"/>
</dbReference>
<dbReference type="GO" id="GO:0046872">
    <property type="term" value="F:metal ion binding"/>
    <property type="evidence" value="ECO:0007669"/>
    <property type="project" value="UniProtKB-KW"/>
</dbReference>
<evidence type="ECO:0000256" key="2">
    <source>
        <dbReference type="ARBA" id="ARBA00005988"/>
    </source>
</evidence>
<gene>
    <name evidence="8" type="ORF">HJC23_010831</name>
</gene>
<evidence type="ECO:0000313" key="8">
    <source>
        <dbReference type="EMBL" id="KAL3802075.1"/>
    </source>
</evidence>
<dbReference type="AlphaFoldDB" id="A0ABD3QNX3"/>
<organism evidence="8 9">
    <name type="scientific">Cyclotella cryptica</name>
    <dbReference type="NCBI Taxonomy" id="29204"/>
    <lineage>
        <taxon>Eukaryota</taxon>
        <taxon>Sar</taxon>
        <taxon>Stramenopiles</taxon>
        <taxon>Ochrophyta</taxon>
        <taxon>Bacillariophyta</taxon>
        <taxon>Coscinodiscophyceae</taxon>
        <taxon>Thalassiosirophycidae</taxon>
        <taxon>Stephanodiscales</taxon>
        <taxon>Stephanodiscaceae</taxon>
        <taxon>Cyclotella</taxon>
    </lineage>
</organism>
<dbReference type="SUPFAM" id="SSF53187">
    <property type="entry name" value="Zn-dependent exopeptidases"/>
    <property type="match status" value="1"/>
</dbReference>
<reference evidence="8 9" key="1">
    <citation type="journal article" date="2020" name="G3 (Bethesda)">
        <title>Improved Reference Genome for Cyclotella cryptica CCMP332, a Model for Cell Wall Morphogenesis, Salinity Adaptation, and Lipid Production in Diatoms (Bacillariophyta).</title>
        <authorList>
            <person name="Roberts W.R."/>
            <person name="Downey K.M."/>
            <person name="Ruck E.C."/>
            <person name="Traller J.C."/>
            <person name="Alverson A.J."/>
        </authorList>
    </citation>
    <scope>NUCLEOTIDE SEQUENCE [LARGE SCALE GENOMIC DNA]</scope>
    <source>
        <strain evidence="8 9">CCMP332</strain>
    </source>
</reference>
<comment type="caution">
    <text evidence="8">The sequence shown here is derived from an EMBL/GenBank/DDBJ whole genome shotgun (WGS) entry which is preliminary data.</text>
</comment>
<protein>
    <recommendedName>
        <fullName evidence="7">Peptidase M14 domain-containing protein</fullName>
    </recommendedName>
</protein>
<dbReference type="InterPro" id="IPR000834">
    <property type="entry name" value="Peptidase_M14"/>
</dbReference>
<comment type="cofactor">
    <cofactor evidence="1">
        <name>Zn(2+)</name>
        <dbReference type="ChEBI" id="CHEBI:29105"/>
    </cofactor>
</comment>
<comment type="caution">
    <text evidence="6">Lacks conserved residue(s) required for the propagation of feature annotation.</text>
</comment>
<evidence type="ECO:0000256" key="6">
    <source>
        <dbReference type="PROSITE-ProRule" id="PRU01379"/>
    </source>
</evidence>